<keyword evidence="1" id="KW-0812">Transmembrane</keyword>
<feature type="transmembrane region" description="Helical" evidence="1">
    <location>
        <begin position="28"/>
        <end position="47"/>
    </location>
</feature>
<evidence type="ECO:0000256" key="1">
    <source>
        <dbReference type="SAM" id="Phobius"/>
    </source>
</evidence>
<evidence type="ECO:0000313" key="2">
    <source>
        <dbReference type="EMBL" id="QCQ84730.1"/>
    </source>
</evidence>
<proteinExistence type="predicted"/>
<dbReference type="Proteomes" id="UP000322494">
    <property type="component" value="Segment"/>
</dbReference>
<keyword evidence="1" id="KW-1133">Transmembrane helix</keyword>
<organism evidence="2">
    <name type="scientific">Blackfly microvirus SF02</name>
    <dbReference type="NCBI Taxonomy" id="2576452"/>
    <lineage>
        <taxon>Viruses</taxon>
        <taxon>Monodnaviria</taxon>
        <taxon>Sangervirae</taxon>
        <taxon>Phixviricota</taxon>
        <taxon>Malgrandaviricetes</taxon>
        <taxon>Petitvirales</taxon>
        <taxon>Microviridae</taxon>
        <taxon>Microvirus</taxon>
    </lineage>
</organism>
<accession>A0A4P8PPI2</accession>
<protein>
    <submittedName>
        <fullName evidence="2">Uncharacterized protein</fullName>
    </submittedName>
</protein>
<dbReference type="EMBL" id="MK249157">
    <property type="protein sequence ID" value="QCQ84730.1"/>
    <property type="molecule type" value="Genomic_DNA"/>
</dbReference>
<name>A0A4P8PPI2_9VIRU</name>
<sequence length="82" mass="9177">MYSAMSNTQSPNWLLQLLNWLKSHSTSLWTKIASIAIVIILALIFFLSSCTSSHSVIQSSYNATTGDSIVIRYEQIGRTIRP</sequence>
<reference evidence="2" key="1">
    <citation type="submission" date="2018-12" db="EMBL/GenBank/DDBJ databases">
        <title>Singled stranded DNA viruses identified in blackflies (Austrosimulium ungulatum) sampled in New Zealand.</title>
        <authorList>
            <person name="Kraberger S."/>
            <person name="Fontenele R.S."/>
            <person name="Schmidlin K."/>
            <person name="Walters M."/>
            <person name="Varsani A."/>
        </authorList>
    </citation>
    <scope>NUCLEOTIDE SEQUENCE [LARGE SCALE GENOMIC DNA]</scope>
    <source>
        <strain evidence="2">067</strain>
    </source>
</reference>
<keyword evidence="1" id="KW-0472">Membrane</keyword>